<dbReference type="PANTHER" id="PTHR33711:SF10">
    <property type="entry name" value="INTRADIOL RING-CLEAVAGE DIOXYGENASES DOMAIN-CONTAINING PROTEIN"/>
    <property type="match status" value="1"/>
</dbReference>
<dbReference type="PROSITE" id="PS00083">
    <property type="entry name" value="INTRADIOL_DIOXYGENAS"/>
    <property type="match status" value="1"/>
</dbReference>
<evidence type="ECO:0000256" key="3">
    <source>
        <dbReference type="ARBA" id="ARBA00023002"/>
    </source>
</evidence>
<dbReference type="GO" id="GO:0018578">
    <property type="term" value="F:protocatechuate 3,4-dioxygenase activity"/>
    <property type="evidence" value="ECO:0007669"/>
    <property type="project" value="InterPro"/>
</dbReference>
<dbReference type="GO" id="GO:0008199">
    <property type="term" value="F:ferric iron binding"/>
    <property type="evidence" value="ECO:0007669"/>
    <property type="project" value="InterPro"/>
</dbReference>
<dbReference type="InterPro" id="IPR015889">
    <property type="entry name" value="Intradiol_dOase_core"/>
</dbReference>
<evidence type="ECO:0000313" key="4">
    <source>
        <dbReference type="EMBL" id="ARQ01313.1"/>
    </source>
</evidence>
<dbReference type="PANTHER" id="PTHR33711">
    <property type="entry name" value="DIOXYGENASE, PUTATIVE (AFU_ORTHOLOGUE AFUA_2G02910)-RELATED"/>
    <property type="match status" value="1"/>
</dbReference>
<dbReference type="NCBIfam" id="TIGR02422">
    <property type="entry name" value="protocat_beta"/>
    <property type="match status" value="1"/>
</dbReference>
<organism evidence="4 5">
    <name type="scientific">Pseudorhodoplanes sinuspersici</name>
    <dbReference type="NCBI Taxonomy" id="1235591"/>
    <lineage>
        <taxon>Bacteria</taxon>
        <taxon>Pseudomonadati</taxon>
        <taxon>Pseudomonadota</taxon>
        <taxon>Alphaproteobacteria</taxon>
        <taxon>Hyphomicrobiales</taxon>
        <taxon>Pseudorhodoplanes</taxon>
    </lineage>
</organism>
<keyword evidence="5" id="KW-1185">Reference proteome</keyword>
<dbReference type="Gene3D" id="2.60.130.10">
    <property type="entry name" value="Aromatic compound dioxygenase"/>
    <property type="match status" value="1"/>
</dbReference>
<evidence type="ECO:0000313" key="5">
    <source>
        <dbReference type="Proteomes" id="UP000194137"/>
    </source>
</evidence>
<accession>A0A1W6ZVH3</accession>
<dbReference type="AlphaFoldDB" id="A0A1W6ZVH3"/>
<dbReference type="CDD" id="cd03464">
    <property type="entry name" value="3_4-PCD_beta"/>
    <property type="match status" value="1"/>
</dbReference>
<dbReference type="Pfam" id="PF00775">
    <property type="entry name" value="Dioxygenase_C"/>
    <property type="match status" value="1"/>
</dbReference>
<keyword evidence="3" id="KW-0560">Oxidoreductase</keyword>
<dbReference type="RefSeq" id="WP_086089708.1">
    <property type="nucleotide sequence ID" value="NZ_CP021112.1"/>
</dbReference>
<name>A0A1W6ZVH3_9HYPH</name>
<dbReference type="KEGG" id="psin:CAK95_21100"/>
<protein>
    <submittedName>
        <fullName evidence="4">Protocatechuate 3,4-dioxygenase subunit beta</fullName>
    </submittedName>
</protein>
<sequence>MNVRPQISDRDAEPIPNLFLPSVHPVEFFQRDRDIHPPAYAPGYKTSITRSPRKALLSLQNSLSEVTGPVFGHNHIGLLDNDLIRNYAKTGEPIGERIIVHGQVLDENGKAVPNTLVEFWQANAAGRYRHKNDTYLAPIDPNFGGCGRTLTDENGYYYFRTVKPGPYPWRNYVNSWRPAHIHFSVFGTGFAQRLITQMYFEGDPLIKVCPIVHTVPDETAIDRLVAPLDMNAAVPMDTLAYRFNIVLRGRRSTLFENRLEGN</sequence>
<dbReference type="OrthoDB" id="9805815at2"/>
<evidence type="ECO:0000256" key="1">
    <source>
        <dbReference type="ARBA" id="ARBA00007825"/>
    </source>
</evidence>
<dbReference type="InterPro" id="IPR000627">
    <property type="entry name" value="Intradiol_dOase_C"/>
</dbReference>
<dbReference type="InterPro" id="IPR024756">
    <property type="entry name" value="PCDO_beta_N"/>
</dbReference>
<dbReference type="InterPro" id="IPR050770">
    <property type="entry name" value="Intradiol_RC_Dioxygenase"/>
</dbReference>
<comment type="similarity">
    <text evidence="1">Belongs to the intradiol ring-cleavage dioxygenase family.</text>
</comment>
<proteinExistence type="inferred from homology"/>
<dbReference type="GO" id="GO:0019619">
    <property type="term" value="P:3,4-dihydroxybenzoate catabolic process"/>
    <property type="evidence" value="ECO:0007669"/>
    <property type="project" value="InterPro"/>
</dbReference>
<evidence type="ECO:0000256" key="2">
    <source>
        <dbReference type="ARBA" id="ARBA00022964"/>
    </source>
</evidence>
<dbReference type="Proteomes" id="UP000194137">
    <property type="component" value="Chromosome"/>
</dbReference>
<dbReference type="SUPFAM" id="SSF49482">
    <property type="entry name" value="Aromatic compound dioxygenase"/>
    <property type="match status" value="1"/>
</dbReference>
<dbReference type="STRING" id="1235591.CAK95_21100"/>
<keyword evidence="2 4" id="KW-0223">Dioxygenase</keyword>
<reference evidence="4 5" key="1">
    <citation type="submission" date="2017-05" db="EMBL/GenBank/DDBJ databases">
        <title>Full genome sequence of Pseudorhodoplanes sinuspersici.</title>
        <authorList>
            <person name="Dastgheib S.M.M."/>
            <person name="Shavandi M."/>
            <person name="Tirandaz H."/>
        </authorList>
    </citation>
    <scope>NUCLEOTIDE SEQUENCE [LARGE SCALE GENOMIC DNA]</scope>
    <source>
        <strain evidence="4 5">RIPI110</strain>
    </source>
</reference>
<dbReference type="EMBL" id="CP021112">
    <property type="protein sequence ID" value="ARQ01313.1"/>
    <property type="molecule type" value="Genomic_DNA"/>
</dbReference>
<dbReference type="InterPro" id="IPR012785">
    <property type="entry name" value="Protocat_dOase_b"/>
</dbReference>
<dbReference type="Pfam" id="PF12391">
    <property type="entry name" value="PCDO_beta_N"/>
    <property type="match status" value="1"/>
</dbReference>
<gene>
    <name evidence="4" type="ORF">CAK95_21100</name>
</gene>